<feature type="compositionally biased region" description="Polar residues" evidence="1">
    <location>
        <begin position="232"/>
        <end position="247"/>
    </location>
</feature>
<evidence type="ECO:0000313" key="3">
    <source>
        <dbReference type="EMBL" id="KAF7286268.1"/>
    </source>
</evidence>
<keyword evidence="4" id="KW-1185">Reference proteome</keyword>
<dbReference type="EMBL" id="JAACXV010000031">
    <property type="protein sequence ID" value="KAF7286268.1"/>
    <property type="molecule type" value="Genomic_DNA"/>
</dbReference>
<gene>
    <name evidence="3" type="ORF">GWI33_006352</name>
</gene>
<evidence type="ECO:0000256" key="2">
    <source>
        <dbReference type="SAM" id="SignalP"/>
    </source>
</evidence>
<feature type="compositionally biased region" description="Low complexity" evidence="1">
    <location>
        <begin position="201"/>
        <end position="213"/>
    </location>
</feature>
<feature type="region of interest" description="Disordered" evidence="1">
    <location>
        <begin position="201"/>
        <end position="249"/>
    </location>
</feature>
<dbReference type="AlphaFoldDB" id="A0A834IYP6"/>
<evidence type="ECO:0000256" key="1">
    <source>
        <dbReference type="SAM" id="MobiDB-lite"/>
    </source>
</evidence>
<accession>A0A834IYP6</accession>
<sequence length="279" mass="31589">MGGYSLLILWPFYCLILFNYGYGQYVSNMPAMPYPYQTALGLYPYQPYPMMPPGNTYQTMPWTQPSFPNNLPNSQALYPTNGSGWIQPTNYLLRAPYPSEWGGMAAPRSGIKTEIVDYDPDYYRIMMGLNPADNQITTPDRSPDLIVNSKTHHTTNTSTDGRTIISQKTYTTTIRRTYVIEPSKSIVEPVDKQVSKDVEITTETTRKNQNTTEEVVDSEETQSSEQFKETTTETSDNQNNTGSNVTQKPRRFIDVPKSCSDGYALDHKANCIKPFFVQG</sequence>
<feature type="signal peptide" evidence="2">
    <location>
        <begin position="1"/>
        <end position="23"/>
    </location>
</feature>
<evidence type="ECO:0000313" key="4">
    <source>
        <dbReference type="Proteomes" id="UP000625711"/>
    </source>
</evidence>
<dbReference type="Proteomes" id="UP000625711">
    <property type="component" value="Unassembled WGS sequence"/>
</dbReference>
<organism evidence="3 4">
    <name type="scientific">Rhynchophorus ferrugineus</name>
    <name type="common">Red palm weevil</name>
    <name type="synonym">Curculio ferrugineus</name>
    <dbReference type="NCBI Taxonomy" id="354439"/>
    <lineage>
        <taxon>Eukaryota</taxon>
        <taxon>Metazoa</taxon>
        <taxon>Ecdysozoa</taxon>
        <taxon>Arthropoda</taxon>
        <taxon>Hexapoda</taxon>
        <taxon>Insecta</taxon>
        <taxon>Pterygota</taxon>
        <taxon>Neoptera</taxon>
        <taxon>Endopterygota</taxon>
        <taxon>Coleoptera</taxon>
        <taxon>Polyphaga</taxon>
        <taxon>Cucujiformia</taxon>
        <taxon>Curculionidae</taxon>
        <taxon>Dryophthorinae</taxon>
        <taxon>Rhynchophorus</taxon>
    </lineage>
</organism>
<protein>
    <submittedName>
        <fullName evidence="3">Uncharacterized protein</fullName>
    </submittedName>
</protein>
<keyword evidence="2" id="KW-0732">Signal</keyword>
<name>A0A834IYP6_RHYFE</name>
<reference evidence="3" key="1">
    <citation type="submission" date="2020-08" db="EMBL/GenBank/DDBJ databases">
        <title>Genome sequencing and assembly of the red palm weevil Rhynchophorus ferrugineus.</title>
        <authorList>
            <person name="Dias G.B."/>
            <person name="Bergman C.M."/>
            <person name="Manee M."/>
        </authorList>
    </citation>
    <scope>NUCLEOTIDE SEQUENCE</scope>
    <source>
        <strain evidence="3">AA-2017</strain>
        <tissue evidence="3">Whole larva</tissue>
    </source>
</reference>
<comment type="caution">
    <text evidence="3">The sequence shown here is derived from an EMBL/GenBank/DDBJ whole genome shotgun (WGS) entry which is preliminary data.</text>
</comment>
<proteinExistence type="predicted"/>
<feature type="chain" id="PRO_5032483252" evidence="2">
    <location>
        <begin position="24"/>
        <end position="279"/>
    </location>
</feature>